<reference evidence="2" key="1">
    <citation type="submission" date="2017-12" db="EMBL/GenBank/DDBJ databases">
        <title>FDA dAtabase for Regulatory Grade micrObial Sequences (FDA-ARGOS): Supporting development and validation of Infectious Disease Dx tests.</title>
        <authorList>
            <person name="Hoffmann M."/>
            <person name="Allard M."/>
            <person name="Evans P."/>
            <person name="Brown E."/>
            <person name="Tallon L."/>
            <person name="Sadzewicz L."/>
            <person name="Sengamalay N."/>
            <person name="Ott S."/>
            <person name="Godinez A."/>
            <person name="Nagaraj S."/>
            <person name="Vavikolanu K."/>
            <person name="Aluvathingal J."/>
            <person name="Nadendla S."/>
            <person name="Sichtig H."/>
        </authorList>
    </citation>
    <scope>NUCLEOTIDE SEQUENCE [LARGE SCALE GENOMIC DNA]</scope>
    <source>
        <strain evidence="2">FDAARGOS_249</strain>
    </source>
</reference>
<accession>A0A2J9PMM1</accession>
<comment type="caution">
    <text evidence="1">The sequence shown here is derived from an EMBL/GenBank/DDBJ whole genome shotgun (WGS) entry which is preliminary data.</text>
</comment>
<evidence type="ECO:0000313" key="1">
    <source>
        <dbReference type="EMBL" id="PNL91589.1"/>
    </source>
</evidence>
<dbReference type="AlphaFoldDB" id="A0A2J9PMM1"/>
<dbReference type="EMBL" id="NBTM02000001">
    <property type="protein sequence ID" value="PNL91589.1"/>
    <property type="molecule type" value="Genomic_DNA"/>
</dbReference>
<evidence type="ECO:0000313" key="2">
    <source>
        <dbReference type="Proteomes" id="UP000192813"/>
    </source>
</evidence>
<sequence length="111" mass="12863">MNWVSSKTLAQIVDTEKATQALRDKYARKRESLLEDKNRKLSQMVSEKDAILKDYQEAQRAENEKALQAYKSEEKAKNDQEIEEIENQFQVALPSLVSLVIEEVKNSYGNR</sequence>
<protein>
    <submittedName>
        <fullName evidence="1">Uncharacterized protein</fullName>
    </submittedName>
</protein>
<organism evidence="1 2">
    <name type="scientific">Aerococcus viridans</name>
    <dbReference type="NCBI Taxonomy" id="1377"/>
    <lineage>
        <taxon>Bacteria</taxon>
        <taxon>Bacillati</taxon>
        <taxon>Bacillota</taxon>
        <taxon>Bacilli</taxon>
        <taxon>Lactobacillales</taxon>
        <taxon>Aerococcaceae</taxon>
        <taxon>Aerococcus</taxon>
    </lineage>
</organism>
<name>A0A2J9PMM1_9LACT</name>
<proteinExistence type="predicted"/>
<gene>
    <name evidence="1" type="ORF">A6J77_004900</name>
</gene>
<dbReference type="Proteomes" id="UP000192813">
    <property type="component" value="Unassembled WGS sequence"/>
</dbReference>